<keyword evidence="1" id="KW-1133">Transmembrane helix</keyword>
<organism evidence="2">
    <name type="scientific">Anguilla anguilla</name>
    <name type="common">European freshwater eel</name>
    <name type="synonym">Muraena anguilla</name>
    <dbReference type="NCBI Taxonomy" id="7936"/>
    <lineage>
        <taxon>Eukaryota</taxon>
        <taxon>Metazoa</taxon>
        <taxon>Chordata</taxon>
        <taxon>Craniata</taxon>
        <taxon>Vertebrata</taxon>
        <taxon>Euteleostomi</taxon>
        <taxon>Actinopterygii</taxon>
        <taxon>Neopterygii</taxon>
        <taxon>Teleostei</taxon>
        <taxon>Anguilliformes</taxon>
        <taxon>Anguillidae</taxon>
        <taxon>Anguilla</taxon>
    </lineage>
</organism>
<proteinExistence type="predicted"/>
<sequence>MRMPQNNISGLLGIHLNCLYGAHINVGFIFSFHEK</sequence>
<evidence type="ECO:0000313" key="2">
    <source>
        <dbReference type="EMBL" id="JAH16098.1"/>
    </source>
</evidence>
<keyword evidence="1" id="KW-0472">Membrane</keyword>
<dbReference type="EMBL" id="GBXM01092479">
    <property type="protein sequence ID" value="JAH16098.1"/>
    <property type="molecule type" value="Transcribed_RNA"/>
</dbReference>
<protein>
    <submittedName>
        <fullName evidence="2">Uncharacterized protein</fullName>
    </submittedName>
</protein>
<accession>A0A0E9QJ23</accession>
<keyword evidence="1" id="KW-0812">Transmembrane</keyword>
<name>A0A0E9QJ23_ANGAN</name>
<dbReference type="AlphaFoldDB" id="A0A0E9QJ23"/>
<reference evidence="2" key="1">
    <citation type="submission" date="2014-11" db="EMBL/GenBank/DDBJ databases">
        <authorList>
            <person name="Amaro Gonzalez C."/>
        </authorList>
    </citation>
    <scope>NUCLEOTIDE SEQUENCE</scope>
</reference>
<feature type="transmembrane region" description="Helical" evidence="1">
    <location>
        <begin position="12"/>
        <end position="32"/>
    </location>
</feature>
<evidence type="ECO:0000256" key="1">
    <source>
        <dbReference type="SAM" id="Phobius"/>
    </source>
</evidence>
<reference evidence="2" key="2">
    <citation type="journal article" date="2015" name="Fish Shellfish Immunol.">
        <title>Early steps in the European eel (Anguilla anguilla)-Vibrio vulnificus interaction in the gills: Role of the RtxA13 toxin.</title>
        <authorList>
            <person name="Callol A."/>
            <person name="Pajuelo D."/>
            <person name="Ebbesson L."/>
            <person name="Teles M."/>
            <person name="MacKenzie S."/>
            <person name="Amaro C."/>
        </authorList>
    </citation>
    <scope>NUCLEOTIDE SEQUENCE</scope>
</reference>